<sequence length="391" mass="44195">MKEIEGVLIFAYTMINHNRNMKLNSLLILLLFCPFFFKATVIPFELIEGKIVLNVTIQNDQHHFIFDTGAFTIISDELKDKINAKKSNIIFEGIDANNAKSKMDVFTINTLKVADLSIKNVNFSFADISWMSSRACKKISGILGANMMKDKVWQINFKNKTLTISDKIENASSLSSVIVPFTEQHFTGVPKIEVKIRGQVLDYVFDTGSGMSFSLTQQSYNKIKDHDFLTFEGLLAQSLNSISKGEKQVDFMEVQIGNVNIGNQIIDSSLEATNLLGTKFMENYLVVLDCINKKIILYPNSIQPEYNSFGVSFAVNKDALIIVNKLQIPQLSELTLAEKIIKINDIDVSRVNNETFCGIKKMMDEVKTITIENESHKKFTLEKKNILQLLN</sequence>
<dbReference type="STRING" id="363331.RM51_15335"/>
<comment type="caution">
    <text evidence="1">The sequence shown here is derived from an EMBL/GenBank/DDBJ whole genome shotgun (WGS) entry which is preliminary data.</text>
</comment>
<dbReference type="Gene3D" id="2.40.70.10">
    <property type="entry name" value="Acid Proteases"/>
    <property type="match status" value="2"/>
</dbReference>
<dbReference type="SUPFAM" id="SSF50630">
    <property type="entry name" value="Acid proteases"/>
    <property type="match status" value="1"/>
</dbReference>
<evidence type="ECO:0000313" key="2">
    <source>
        <dbReference type="Proteomes" id="UP000031167"/>
    </source>
</evidence>
<dbReference type="EMBL" id="JWTA01000015">
    <property type="protein sequence ID" value="KIC61763.1"/>
    <property type="molecule type" value="Genomic_DNA"/>
</dbReference>
<evidence type="ECO:0008006" key="3">
    <source>
        <dbReference type="Google" id="ProtNLM"/>
    </source>
</evidence>
<accession>A0A0B4E584</accession>
<keyword evidence="2" id="KW-1185">Reference proteome</keyword>
<proteinExistence type="predicted"/>
<evidence type="ECO:0000313" key="1">
    <source>
        <dbReference type="EMBL" id="KIC61763.1"/>
    </source>
</evidence>
<dbReference type="InterPro" id="IPR021109">
    <property type="entry name" value="Peptidase_aspartic_dom_sf"/>
</dbReference>
<gene>
    <name evidence="1" type="ORF">RM51_15335</name>
</gene>
<reference evidence="1 2" key="1">
    <citation type="submission" date="2014-12" db="EMBL/GenBank/DDBJ databases">
        <title>Genome sequencing of Chryseobacterium taiwanense TPW19.</title>
        <authorList>
            <person name="Tan P.W."/>
            <person name="Chan K.-G."/>
        </authorList>
    </citation>
    <scope>NUCLEOTIDE SEQUENCE [LARGE SCALE GENOMIC DNA]</scope>
    <source>
        <strain evidence="1 2">TPW19</strain>
    </source>
</reference>
<dbReference type="AlphaFoldDB" id="A0A0B4E584"/>
<dbReference type="Pfam" id="PF13650">
    <property type="entry name" value="Asp_protease_2"/>
    <property type="match status" value="1"/>
</dbReference>
<organism evidence="1 2">
    <name type="scientific">Chryseobacterium taiwanense</name>
    <dbReference type="NCBI Taxonomy" id="363331"/>
    <lineage>
        <taxon>Bacteria</taxon>
        <taxon>Pseudomonadati</taxon>
        <taxon>Bacteroidota</taxon>
        <taxon>Flavobacteriia</taxon>
        <taxon>Flavobacteriales</taxon>
        <taxon>Weeksellaceae</taxon>
        <taxon>Chryseobacterium group</taxon>
        <taxon>Chryseobacterium</taxon>
    </lineage>
</organism>
<protein>
    <recommendedName>
        <fullName evidence="3">Aspartyl protease</fullName>
    </recommendedName>
</protein>
<dbReference type="Proteomes" id="UP000031167">
    <property type="component" value="Unassembled WGS sequence"/>
</dbReference>
<name>A0A0B4E584_9FLAO</name>